<protein>
    <submittedName>
        <fullName evidence="1">Uncharacterized protein</fullName>
    </submittedName>
</protein>
<evidence type="ECO:0000313" key="2">
    <source>
        <dbReference type="Proteomes" id="UP000247978"/>
    </source>
</evidence>
<dbReference type="EMBL" id="QJJQ01000015">
    <property type="protein sequence ID" value="PXW83546.1"/>
    <property type="molecule type" value="Genomic_DNA"/>
</dbReference>
<gene>
    <name evidence="1" type="ORF">DFR56_11514</name>
</gene>
<sequence length="63" mass="7494">MQFRTLLYLRNYFSVLLNYHLSLVSYLKDSSHPVHYEGHFHSGHQMPIGILMKMTRSLIDQID</sequence>
<organism evidence="1 2">
    <name type="scientific">Pseudogracilibacillus auburnensis</name>
    <dbReference type="NCBI Taxonomy" id="1494959"/>
    <lineage>
        <taxon>Bacteria</taxon>
        <taxon>Bacillati</taxon>
        <taxon>Bacillota</taxon>
        <taxon>Bacilli</taxon>
        <taxon>Bacillales</taxon>
        <taxon>Bacillaceae</taxon>
        <taxon>Pseudogracilibacillus</taxon>
    </lineage>
</organism>
<dbReference type="RefSeq" id="WP_110396743.1">
    <property type="nucleotide sequence ID" value="NZ_JBHUHB010000001.1"/>
</dbReference>
<comment type="caution">
    <text evidence="1">The sequence shown here is derived from an EMBL/GenBank/DDBJ whole genome shotgun (WGS) entry which is preliminary data.</text>
</comment>
<accession>A0A2V3VP05</accession>
<reference evidence="1 2" key="1">
    <citation type="submission" date="2018-05" db="EMBL/GenBank/DDBJ databases">
        <title>Genomic Encyclopedia of Type Strains, Phase IV (KMG-IV): sequencing the most valuable type-strain genomes for metagenomic binning, comparative biology and taxonomic classification.</title>
        <authorList>
            <person name="Goeker M."/>
        </authorList>
    </citation>
    <scope>NUCLEOTIDE SEQUENCE [LARGE SCALE GENOMIC DNA]</scope>
    <source>
        <strain evidence="1 2">DSM 28556</strain>
    </source>
</reference>
<dbReference type="AlphaFoldDB" id="A0A2V3VP05"/>
<name>A0A2V3VP05_9BACI</name>
<keyword evidence="2" id="KW-1185">Reference proteome</keyword>
<proteinExistence type="predicted"/>
<dbReference type="Proteomes" id="UP000247978">
    <property type="component" value="Unassembled WGS sequence"/>
</dbReference>
<evidence type="ECO:0000313" key="1">
    <source>
        <dbReference type="EMBL" id="PXW83546.1"/>
    </source>
</evidence>